<dbReference type="Pfam" id="PF01590">
    <property type="entry name" value="GAF"/>
    <property type="match status" value="1"/>
</dbReference>
<organism evidence="5 6">
    <name type="scientific">Floridaenema aerugineum BLCC-F46</name>
    <dbReference type="NCBI Taxonomy" id="3153654"/>
    <lineage>
        <taxon>Bacteria</taxon>
        <taxon>Bacillati</taxon>
        <taxon>Cyanobacteriota</taxon>
        <taxon>Cyanophyceae</taxon>
        <taxon>Oscillatoriophycideae</taxon>
        <taxon>Aerosakkonematales</taxon>
        <taxon>Aerosakkonemataceae</taxon>
        <taxon>Floridanema</taxon>
        <taxon>Floridanema aerugineum</taxon>
    </lineage>
</organism>
<feature type="domain" description="Histidine kinase" evidence="4">
    <location>
        <begin position="222"/>
        <end position="500"/>
    </location>
</feature>
<dbReference type="PROSITE" id="PS50109">
    <property type="entry name" value="HIS_KIN"/>
    <property type="match status" value="1"/>
</dbReference>
<dbReference type="EC" id="2.7.13.3" evidence="2"/>
<name>A0ABV4X936_9CYAN</name>
<evidence type="ECO:0000256" key="3">
    <source>
        <dbReference type="ARBA" id="ARBA00022777"/>
    </source>
</evidence>
<accession>A0ABV4X936</accession>
<evidence type="ECO:0000256" key="1">
    <source>
        <dbReference type="ARBA" id="ARBA00000085"/>
    </source>
</evidence>
<dbReference type="PANTHER" id="PTHR43102">
    <property type="entry name" value="SLR1143 PROTEIN"/>
    <property type="match status" value="1"/>
</dbReference>
<dbReference type="SMART" id="SM00065">
    <property type="entry name" value="GAF"/>
    <property type="match status" value="1"/>
</dbReference>
<dbReference type="InterPro" id="IPR005467">
    <property type="entry name" value="His_kinase_dom"/>
</dbReference>
<dbReference type="Gene3D" id="1.10.287.130">
    <property type="match status" value="1"/>
</dbReference>
<dbReference type="Gene3D" id="3.30.450.40">
    <property type="match status" value="1"/>
</dbReference>
<evidence type="ECO:0000256" key="2">
    <source>
        <dbReference type="ARBA" id="ARBA00012438"/>
    </source>
</evidence>
<dbReference type="PANTHER" id="PTHR43102:SF2">
    <property type="entry name" value="GAF DOMAIN-CONTAINING PROTEIN"/>
    <property type="match status" value="1"/>
</dbReference>
<evidence type="ECO:0000259" key="4">
    <source>
        <dbReference type="PROSITE" id="PS50109"/>
    </source>
</evidence>
<evidence type="ECO:0000313" key="5">
    <source>
        <dbReference type="EMBL" id="MFB2879308.1"/>
    </source>
</evidence>
<dbReference type="EMBL" id="JBHFNQ010000161">
    <property type="protein sequence ID" value="MFB2879308.1"/>
    <property type="molecule type" value="Genomic_DNA"/>
</dbReference>
<dbReference type="InterPro" id="IPR003018">
    <property type="entry name" value="GAF"/>
</dbReference>
<dbReference type="Gene3D" id="3.30.565.10">
    <property type="entry name" value="Histidine kinase-like ATPase, C-terminal domain"/>
    <property type="match status" value="1"/>
</dbReference>
<keyword evidence="3" id="KW-0808">Transferase</keyword>
<comment type="caution">
    <text evidence="5">The sequence shown here is derived from an EMBL/GenBank/DDBJ whole genome shotgun (WGS) entry which is preliminary data.</text>
</comment>
<proteinExistence type="predicted"/>
<gene>
    <name evidence="5" type="ORF">ACE1CC_20835</name>
</gene>
<protein>
    <recommendedName>
        <fullName evidence="2">histidine kinase</fullName>
        <ecNumber evidence="2">2.7.13.3</ecNumber>
    </recommendedName>
</protein>
<dbReference type="CDD" id="cd00082">
    <property type="entry name" value="HisKA"/>
    <property type="match status" value="1"/>
</dbReference>
<dbReference type="InterPro" id="IPR036097">
    <property type="entry name" value="HisK_dim/P_sf"/>
</dbReference>
<dbReference type="InterPro" id="IPR003661">
    <property type="entry name" value="HisK_dim/P_dom"/>
</dbReference>
<dbReference type="Pfam" id="PF00512">
    <property type="entry name" value="HisKA"/>
    <property type="match status" value="1"/>
</dbReference>
<dbReference type="InterPro" id="IPR036890">
    <property type="entry name" value="HATPase_C_sf"/>
</dbReference>
<dbReference type="Proteomes" id="UP001576774">
    <property type="component" value="Unassembled WGS sequence"/>
</dbReference>
<dbReference type="SUPFAM" id="SSF55781">
    <property type="entry name" value="GAF domain-like"/>
    <property type="match status" value="1"/>
</dbReference>
<dbReference type="SMART" id="SM00388">
    <property type="entry name" value="HisKA"/>
    <property type="match status" value="1"/>
</dbReference>
<evidence type="ECO:0000313" key="6">
    <source>
        <dbReference type="Proteomes" id="UP001576774"/>
    </source>
</evidence>
<dbReference type="InterPro" id="IPR029016">
    <property type="entry name" value="GAF-like_dom_sf"/>
</dbReference>
<dbReference type="SUPFAM" id="SSF47384">
    <property type="entry name" value="Homodimeric domain of signal transducing histidine kinase"/>
    <property type="match status" value="1"/>
</dbReference>
<comment type="catalytic activity">
    <reaction evidence="1">
        <text>ATP + protein L-histidine = ADP + protein N-phospho-L-histidine.</text>
        <dbReference type="EC" id="2.7.13.3"/>
    </reaction>
</comment>
<keyword evidence="3" id="KW-0418">Kinase</keyword>
<sequence>MVSPENNLFFGLNAVTPQAREQQRLTALAESGLLQAENIPIFDEATQTAAHFLDAPICILGIMDRERQVFKSAVGLSRLGLMNQLAASRQLSRSESFCIYVVESQRVLVINDATTDPNFAKSLLVQHYGIRAYLGVPLLTASGHCLGTLAVMDKVAHNFSSKDIEFLELMARWIMSEFERSRLQSSAEPPGVMVNLNTRVLSPSKSGEHPAANQIQVKLLGEITQELRTPLTSILGMASVLGREIYGPLTKKQQEYLDIIQNSGQYLLSLVNEILALGELNTDDPKLNLSATDIEMLCQQASNSLEEAANRRGQKVRVSVEPGNRIWQLDKDKVRQMLYHLVSSLLKTADTGCVVRIHVSRKIQGLNIAVWVSHPWLGDSLPHVESLLYQSSMKAVPVVSESLPSQVENAEAWSTLVIPSEAEHSPIESSASTDFSDVDEQVMATAQQVEISAHPLNSDSWENLGLLLSCHLAQMQGGQISIQGSPESGYRYVIMLPKVMVVDG</sequence>
<reference evidence="5 6" key="1">
    <citation type="submission" date="2024-09" db="EMBL/GenBank/DDBJ databases">
        <title>Floridaenema gen nov. (Aerosakkonemataceae, Aerosakkonematales ord. nov., Cyanobacteria) from benthic tropical and subtropical fresh waters, with the description of four new species.</title>
        <authorList>
            <person name="Moretto J.A."/>
            <person name="Berthold D.E."/>
            <person name="Lefler F.W."/>
            <person name="Huang I.-S."/>
            <person name="Laughinghouse H. IV."/>
        </authorList>
    </citation>
    <scope>NUCLEOTIDE SEQUENCE [LARGE SCALE GENOMIC DNA]</scope>
    <source>
        <strain evidence="5 6">BLCC-F46</strain>
    </source>
</reference>
<keyword evidence="6" id="KW-1185">Reference proteome</keyword>